<dbReference type="PRINTS" id="PR00992">
    <property type="entry name" value="ALARACEMASE"/>
</dbReference>
<dbReference type="InterPro" id="IPR020622">
    <property type="entry name" value="Ala_racemase_pyridoxalP-BS"/>
</dbReference>
<keyword evidence="4 5" id="KW-0413">Isomerase</keyword>
<feature type="domain" description="Alanine racemase C-terminal" evidence="8">
    <location>
        <begin position="261"/>
        <end position="389"/>
    </location>
</feature>
<feature type="active site" description="Proton acceptor; specific for L-alanine" evidence="5">
    <location>
        <position position="282"/>
    </location>
</feature>
<dbReference type="GO" id="GO:0030632">
    <property type="term" value="P:D-alanine biosynthetic process"/>
    <property type="evidence" value="ECO:0007669"/>
    <property type="project" value="UniProtKB-UniRule"/>
</dbReference>
<dbReference type="Pfam" id="PF00842">
    <property type="entry name" value="Ala_racemase_C"/>
    <property type="match status" value="1"/>
</dbReference>
<accession>A0A8J6TMR9</accession>
<dbReference type="InterPro" id="IPR011079">
    <property type="entry name" value="Ala_racemase_C"/>
</dbReference>
<sequence length="389" mass="42427">MGEKLLDTPLIWAEVDLDAIAHNVRALRRITNPDARLMAVVKANAYGHGAPEVTRRALENGADVLGVARLNEGIELRNAGFDAPILIFGYTPPVLAKKLVEFDLTQTVWSYQTAEALSAAVPFGKPINVHLKVDSGMGRLGLLPDCRRLPALGADSTMNALREVESIARLPGLRLEGVYTHFASADSADKSYALKQFEIFVEFLDELRKAGIDIPVRHAANSAAMIDLPETHLDLVRPGISIYGLYPSDEVDKRRIQLKPAMTLKARVVHLKKVPAGFKISYGMTYETQAPTTIASVPVGYADGFSRLLSSRGHMLVGGRRVPIVGRVCMDQTMLDVGHVPNVELEDEVVVFGRQGDALISVDEIAASLNTINYEIVSALTARIPIIYL</sequence>
<dbReference type="EMBL" id="JACNJH010000177">
    <property type="protein sequence ID" value="MBC8362259.1"/>
    <property type="molecule type" value="Genomic_DNA"/>
</dbReference>
<dbReference type="SMART" id="SM01005">
    <property type="entry name" value="Ala_racemase_C"/>
    <property type="match status" value="1"/>
</dbReference>
<dbReference type="SUPFAM" id="SSF51419">
    <property type="entry name" value="PLP-binding barrel"/>
    <property type="match status" value="1"/>
</dbReference>
<evidence type="ECO:0000259" key="8">
    <source>
        <dbReference type="SMART" id="SM01005"/>
    </source>
</evidence>
<name>A0A8J6TMR9_9BACT</name>
<comment type="caution">
    <text evidence="9">The sequence shown here is derived from an EMBL/GenBank/DDBJ whole genome shotgun (WGS) entry which is preliminary data.</text>
</comment>
<dbReference type="InterPro" id="IPR000821">
    <property type="entry name" value="Ala_racemase"/>
</dbReference>
<dbReference type="InterPro" id="IPR009006">
    <property type="entry name" value="Ala_racemase/Decarboxylase_C"/>
</dbReference>
<dbReference type="PANTHER" id="PTHR30511:SF0">
    <property type="entry name" value="ALANINE RACEMASE, CATABOLIC-RELATED"/>
    <property type="match status" value="1"/>
</dbReference>
<comment type="catalytic activity">
    <reaction evidence="1 5">
        <text>L-alanine = D-alanine</text>
        <dbReference type="Rhea" id="RHEA:20249"/>
        <dbReference type="ChEBI" id="CHEBI:57416"/>
        <dbReference type="ChEBI" id="CHEBI:57972"/>
        <dbReference type="EC" id="5.1.1.1"/>
    </reaction>
</comment>
<dbReference type="CDD" id="cd00430">
    <property type="entry name" value="PLPDE_III_AR"/>
    <property type="match status" value="1"/>
</dbReference>
<dbReference type="Proteomes" id="UP000603434">
    <property type="component" value="Unassembled WGS sequence"/>
</dbReference>
<protein>
    <recommendedName>
        <fullName evidence="5">Alanine racemase</fullName>
        <ecNumber evidence="5">5.1.1.1</ecNumber>
    </recommendedName>
</protein>
<dbReference type="Gene3D" id="3.20.20.10">
    <property type="entry name" value="Alanine racemase"/>
    <property type="match status" value="1"/>
</dbReference>
<comment type="function">
    <text evidence="5">Catalyzes the interconversion of L-alanine and D-alanine. May also act on other amino acids.</text>
</comment>
<dbReference type="UniPathway" id="UPA00042">
    <property type="reaction ID" value="UER00497"/>
</dbReference>
<dbReference type="SUPFAM" id="SSF50621">
    <property type="entry name" value="Alanine racemase C-terminal domain-like"/>
    <property type="match status" value="1"/>
</dbReference>
<feature type="active site" description="Proton acceptor; specific for D-alanine" evidence="5">
    <location>
        <position position="42"/>
    </location>
</feature>
<comment type="similarity">
    <text evidence="5">Belongs to the alanine racemase family.</text>
</comment>
<dbReference type="InterPro" id="IPR029066">
    <property type="entry name" value="PLP-binding_barrel"/>
</dbReference>
<evidence type="ECO:0000313" key="9">
    <source>
        <dbReference type="EMBL" id="MBC8362259.1"/>
    </source>
</evidence>
<evidence type="ECO:0000256" key="5">
    <source>
        <dbReference type="HAMAP-Rule" id="MF_01201"/>
    </source>
</evidence>
<dbReference type="PANTHER" id="PTHR30511">
    <property type="entry name" value="ALANINE RACEMASE"/>
    <property type="match status" value="1"/>
</dbReference>
<comment type="pathway">
    <text evidence="5">Amino-acid biosynthesis; D-alanine biosynthesis; D-alanine from L-alanine: step 1/1.</text>
</comment>
<proteinExistence type="inferred from homology"/>
<reference evidence="9 10" key="1">
    <citation type="submission" date="2020-08" db="EMBL/GenBank/DDBJ databases">
        <title>Bridging the membrane lipid divide: bacteria of the FCB group superphylum have the potential to synthesize archaeal ether lipids.</title>
        <authorList>
            <person name="Villanueva L."/>
            <person name="Von Meijenfeldt F.A.B."/>
            <person name="Westbye A.B."/>
            <person name="Yadav S."/>
            <person name="Hopmans E.C."/>
            <person name="Dutilh B.E."/>
            <person name="Sinninghe Damste J.S."/>
        </authorList>
    </citation>
    <scope>NUCLEOTIDE SEQUENCE [LARGE SCALE GENOMIC DNA]</scope>
    <source>
        <strain evidence="9">NIOZ-UU30</strain>
    </source>
</reference>
<dbReference type="HAMAP" id="MF_01201">
    <property type="entry name" value="Ala_racemase"/>
    <property type="match status" value="1"/>
</dbReference>
<dbReference type="GO" id="GO:0005829">
    <property type="term" value="C:cytosol"/>
    <property type="evidence" value="ECO:0007669"/>
    <property type="project" value="TreeGrafter"/>
</dbReference>
<organism evidence="9 10">
    <name type="scientific">Candidatus Desulfatibia profunda</name>
    <dbReference type="NCBI Taxonomy" id="2841695"/>
    <lineage>
        <taxon>Bacteria</taxon>
        <taxon>Pseudomonadati</taxon>
        <taxon>Thermodesulfobacteriota</taxon>
        <taxon>Desulfobacteria</taxon>
        <taxon>Desulfobacterales</taxon>
        <taxon>Desulfobacterales incertae sedis</taxon>
        <taxon>Candidatus Desulfatibia</taxon>
    </lineage>
</organism>
<evidence type="ECO:0000256" key="4">
    <source>
        <dbReference type="ARBA" id="ARBA00023235"/>
    </source>
</evidence>
<dbReference type="GO" id="GO:0008784">
    <property type="term" value="F:alanine racemase activity"/>
    <property type="evidence" value="ECO:0007669"/>
    <property type="project" value="UniProtKB-UniRule"/>
</dbReference>
<dbReference type="AlphaFoldDB" id="A0A8J6TMR9"/>
<evidence type="ECO:0000256" key="1">
    <source>
        <dbReference type="ARBA" id="ARBA00000316"/>
    </source>
</evidence>
<dbReference type="NCBIfam" id="TIGR00492">
    <property type="entry name" value="alr"/>
    <property type="match status" value="1"/>
</dbReference>
<dbReference type="Pfam" id="PF01168">
    <property type="entry name" value="Ala_racemase_N"/>
    <property type="match status" value="1"/>
</dbReference>
<gene>
    <name evidence="9" type="primary">alr</name>
    <name evidence="9" type="ORF">H8E23_12775</name>
</gene>
<evidence type="ECO:0000256" key="3">
    <source>
        <dbReference type="ARBA" id="ARBA00022898"/>
    </source>
</evidence>
<keyword evidence="3 5" id="KW-0663">Pyridoxal phosphate</keyword>
<dbReference type="PROSITE" id="PS00395">
    <property type="entry name" value="ALANINE_RACEMASE"/>
    <property type="match status" value="1"/>
</dbReference>
<dbReference type="GO" id="GO:0030170">
    <property type="term" value="F:pyridoxal phosphate binding"/>
    <property type="evidence" value="ECO:0007669"/>
    <property type="project" value="UniProtKB-UniRule"/>
</dbReference>
<dbReference type="Gene3D" id="2.40.37.10">
    <property type="entry name" value="Lyase, Ornithine Decarboxylase, Chain A, domain 1"/>
    <property type="match status" value="1"/>
</dbReference>
<evidence type="ECO:0000256" key="2">
    <source>
        <dbReference type="ARBA" id="ARBA00001933"/>
    </source>
</evidence>
<feature type="modified residue" description="N6-(pyridoxal phosphate)lysine" evidence="5 6">
    <location>
        <position position="42"/>
    </location>
</feature>
<dbReference type="GO" id="GO:0009252">
    <property type="term" value="P:peptidoglycan biosynthetic process"/>
    <property type="evidence" value="ECO:0007669"/>
    <property type="project" value="TreeGrafter"/>
</dbReference>
<feature type="binding site" evidence="5 7">
    <location>
        <position position="139"/>
    </location>
    <ligand>
        <name>substrate</name>
    </ligand>
</feature>
<dbReference type="InterPro" id="IPR001608">
    <property type="entry name" value="Ala_racemase_N"/>
</dbReference>
<dbReference type="FunFam" id="3.20.20.10:FF:000002">
    <property type="entry name" value="Alanine racemase"/>
    <property type="match status" value="1"/>
</dbReference>
<dbReference type="EC" id="5.1.1.1" evidence="5"/>
<feature type="binding site" evidence="5 7">
    <location>
        <position position="330"/>
    </location>
    <ligand>
        <name>substrate</name>
    </ligand>
</feature>
<evidence type="ECO:0000256" key="6">
    <source>
        <dbReference type="PIRSR" id="PIRSR600821-50"/>
    </source>
</evidence>
<comment type="cofactor">
    <cofactor evidence="2 5 6">
        <name>pyridoxal 5'-phosphate</name>
        <dbReference type="ChEBI" id="CHEBI:597326"/>
    </cofactor>
</comment>
<evidence type="ECO:0000313" key="10">
    <source>
        <dbReference type="Proteomes" id="UP000603434"/>
    </source>
</evidence>
<evidence type="ECO:0000256" key="7">
    <source>
        <dbReference type="PIRSR" id="PIRSR600821-52"/>
    </source>
</evidence>